<dbReference type="GO" id="GO:0005737">
    <property type="term" value="C:cytoplasm"/>
    <property type="evidence" value="ECO:0007669"/>
    <property type="project" value="InterPro"/>
</dbReference>
<evidence type="ECO:0000256" key="2">
    <source>
        <dbReference type="SAM" id="Coils"/>
    </source>
</evidence>
<feature type="region of interest" description="Disordered" evidence="3">
    <location>
        <begin position="1983"/>
        <end position="2011"/>
    </location>
</feature>
<feature type="compositionally biased region" description="Gly residues" evidence="3">
    <location>
        <begin position="205"/>
        <end position="216"/>
    </location>
</feature>
<dbReference type="CDD" id="cd07589">
    <property type="entry name" value="BAR_DNMBP"/>
    <property type="match status" value="1"/>
</dbReference>
<dbReference type="RefSeq" id="XP_040716777.1">
    <property type="nucleotide sequence ID" value="XM_040863634.1"/>
</dbReference>
<feature type="compositionally biased region" description="Polar residues" evidence="3">
    <location>
        <begin position="1138"/>
        <end position="1151"/>
    </location>
</feature>
<keyword evidence="1" id="KW-0344">Guanine-nucleotide releasing factor</keyword>
<dbReference type="PANTHER" id="PTHR22834:SF20">
    <property type="entry name" value="SH3 DOMAIN-CONTAINING PROTEIN"/>
    <property type="match status" value="1"/>
</dbReference>
<feature type="compositionally biased region" description="Low complexity" evidence="3">
    <location>
        <begin position="595"/>
        <end position="622"/>
    </location>
</feature>
<feature type="region of interest" description="Disordered" evidence="3">
    <location>
        <begin position="687"/>
        <end position="713"/>
    </location>
</feature>
<feature type="compositionally biased region" description="Polar residues" evidence="3">
    <location>
        <begin position="538"/>
        <end position="555"/>
    </location>
</feature>
<feature type="compositionally biased region" description="Polar residues" evidence="3">
    <location>
        <begin position="231"/>
        <end position="246"/>
    </location>
</feature>
<feature type="compositionally biased region" description="Polar residues" evidence="3">
    <location>
        <begin position="408"/>
        <end position="422"/>
    </location>
</feature>
<feature type="compositionally biased region" description="Low complexity" evidence="3">
    <location>
        <begin position="193"/>
        <end position="204"/>
    </location>
</feature>
<dbReference type="CDD" id="cd00160">
    <property type="entry name" value="RhoGEF"/>
    <property type="match status" value="1"/>
</dbReference>
<feature type="compositionally biased region" description="Polar residues" evidence="3">
    <location>
        <begin position="139"/>
        <end position="157"/>
    </location>
</feature>
<feature type="compositionally biased region" description="Low complexity" evidence="3">
    <location>
        <begin position="293"/>
        <end position="305"/>
    </location>
</feature>
<reference evidence="5 6" key="1">
    <citation type="submission" date="2016-07" db="EMBL/GenBank/DDBJ databases">
        <title>Pervasive Adenine N6-methylation of Active Genes in Fungi.</title>
        <authorList>
            <consortium name="DOE Joint Genome Institute"/>
            <person name="Mondo S.J."/>
            <person name="Dannebaum R.O."/>
            <person name="Kuo R.C."/>
            <person name="Labutti K."/>
            <person name="Haridas S."/>
            <person name="Kuo A."/>
            <person name="Salamov A."/>
            <person name="Ahrendt S.R."/>
            <person name="Lipzen A."/>
            <person name="Sullivan W."/>
            <person name="Andreopoulos W.B."/>
            <person name="Clum A."/>
            <person name="Lindquist E."/>
            <person name="Daum C."/>
            <person name="Ramamoorthy G.K."/>
            <person name="Gryganskyi A."/>
            <person name="Culley D."/>
            <person name="Magnuson J.K."/>
            <person name="James T.Y."/>
            <person name="O'Malley M.A."/>
            <person name="Stajich J.E."/>
            <person name="Spatafora J.W."/>
            <person name="Visel A."/>
            <person name="Grigoriev I.V."/>
        </authorList>
    </citation>
    <scope>NUCLEOTIDE SEQUENCE [LARGE SCALE GENOMIC DNA]</scope>
    <source>
        <strain evidence="5 6">CBS 129021</strain>
    </source>
</reference>
<feature type="compositionally biased region" description="Polar residues" evidence="3">
    <location>
        <begin position="1938"/>
        <end position="1959"/>
    </location>
</feature>
<dbReference type="PANTHER" id="PTHR22834">
    <property type="entry name" value="NUCLEAR FUSION PROTEIN FUS2"/>
    <property type="match status" value="1"/>
</dbReference>
<feature type="compositionally biased region" description="Basic and acidic residues" evidence="3">
    <location>
        <begin position="625"/>
        <end position="640"/>
    </location>
</feature>
<feature type="region of interest" description="Disordered" evidence="3">
    <location>
        <begin position="1"/>
        <end position="30"/>
    </location>
</feature>
<proteinExistence type="predicted"/>
<dbReference type="EMBL" id="MCFJ01000005">
    <property type="protein sequence ID" value="ORY65813.1"/>
    <property type="molecule type" value="Genomic_DNA"/>
</dbReference>
<dbReference type="GO" id="GO:0031991">
    <property type="term" value="P:regulation of actomyosin contractile ring contraction"/>
    <property type="evidence" value="ECO:0007669"/>
    <property type="project" value="TreeGrafter"/>
</dbReference>
<dbReference type="SUPFAM" id="SSF48065">
    <property type="entry name" value="DBL homology domain (DH-domain)"/>
    <property type="match status" value="1"/>
</dbReference>
<feature type="region of interest" description="Disordered" evidence="3">
    <location>
        <begin position="1209"/>
        <end position="1246"/>
    </location>
</feature>
<feature type="compositionally biased region" description="Low complexity" evidence="3">
    <location>
        <begin position="836"/>
        <end position="858"/>
    </location>
</feature>
<dbReference type="Gene3D" id="1.20.1270.60">
    <property type="entry name" value="Arfaptin homology (AH) domain/BAR domain"/>
    <property type="match status" value="1"/>
</dbReference>
<feature type="compositionally biased region" description="Polar residues" evidence="3">
    <location>
        <begin position="756"/>
        <end position="767"/>
    </location>
</feature>
<dbReference type="GO" id="GO:0005085">
    <property type="term" value="F:guanyl-nucleotide exchange factor activity"/>
    <property type="evidence" value="ECO:0007669"/>
    <property type="project" value="UniProtKB-KW"/>
</dbReference>
<dbReference type="GO" id="GO:0032955">
    <property type="term" value="P:regulation of division septum assembly"/>
    <property type="evidence" value="ECO:0007669"/>
    <property type="project" value="TreeGrafter"/>
</dbReference>
<evidence type="ECO:0000256" key="1">
    <source>
        <dbReference type="ARBA" id="ARBA00022658"/>
    </source>
</evidence>
<feature type="region of interest" description="Disordered" evidence="3">
    <location>
        <begin position="750"/>
        <end position="949"/>
    </location>
</feature>
<feature type="compositionally biased region" description="Polar residues" evidence="3">
    <location>
        <begin position="1158"/>
        <end position="1179"/>
    </location>
</feature>
<dbReference type="SUPFAM" id="SSF103657">
    <property type="entry name" value="BAR/IMD domain-like"/>
    <property type="match status" value="1"/>
</dbReference>
<dbReference type="OrthoDB" id="10256089at2759"/>
<feature type="region of interest" description="Disordered" evidence="3">
    <location>
        <begin position="1404"/>
        <end position="1431"/>
    </location>
</feature>
<dbReference type="InterPro" id="IPR027267">
    <property type="entry name" value="AH/BAR_dom_sf"/>
</dbReference>
<dbReference type="InterPro" id="IPR000219">
    <property type="entry name" value="DH_dom"/>
</dbReference>
<dbReference type="InterPro" id="IPR004148">
    <property type="entry name" value="BAR_dom"/>
</dbReference>
<feature type="coiled-coil region" evidence="2">
    <location>
        <begin position="1526"/>
        <end position="1553"/>
    </location>
</feature>
<feature type="region of interest" description="Disordered" evidence="3">
    <location>
        <begin position="1911"/>
        <end position="1959"/>
    </location>
</feature>
<keyword evidence="2" id="KW-0175">Coiled coil</keyword>
<dbReference type="PROSITE" id="PS50010">
    <property type="entry name" value="DH_2"/>
    <property type="match status" value="1"/>
</dbReference>
<feature type="region of interest" description="Disordered" evidence="3">
    <location>
        <begin position="1819"/>
        <end position="1875"/>
    </location>
</feature>
<protein>
    <recommendedName>
        <fullName evidence="4">DH domain-containing protein</fullName>
    </recommendedName>
</protein>
<keyword evidence="6" id="KW-1185">Reference proteome</keyword>
<dbReference type="Pfam" id="PF03114">
    <property type="entry name" value="BAR"/>
    <property type="match status" value="1"/>
</dbReference>
<feature type="compositionally biased region" description="Polar residues" evidence="3">
    <location>
        <begin position="1413"/>
        <end position="1424"/>
    </location>
</feature>
<dbReference type="Proteomes" id="UP000193689">
    <property type="component" value="Unassembled WGS sequence"/>
</dbReference>
<evidence type="ECO:0000313" key="5">
    <source>
        <dbReference type="EMBL" id="ORY65813.1"/>
    </source>
</evidence>
<feature type="region of interest" description="Disordered" evidence="3">
    <location>
        <begin position="139"/>
        <end position="425"/>
    </location>
</feature>
<organism evidence="5 6">
    <name type="scientific">Pseudomassariella vexata</name>
    <dbReference type="NCBI Taxonomy" id="1141098"/>
    <lineage>
        <taxon>Eukaryota</taxon>
        <taxon>Fungi</taxon>
        <taxon>Dikarya</taxon>
        <taxon>Ascomycota</taxon>
        <taxon>Pezizomycotina</taxon>
        <taxon>Sordariomycetes</taxon>
        <taxon>Xylariomycetidae</taxon>
        <taxon>Amphisphaeriales</taxon>
        <taxon>Pseudomassariaceae</taxon>
        <taxon>Pseudomassariella</taxon>
    </lineage>
</organism>
<feature type="compositionally biased region" description="Polar residues" evidence="3">
    <location>
        <begin position="318"/>
        <end position="350"/>
    </location>
</feature>
<feature type="compositionally biased region" description="Polar residues" evidence="3">
    <location>
        <begin position="1076"/>
        <end position="1090"/>
    </location>
</feature>
<dbReference type="STRING" id="1141098.A0A1Y2E2P5"/>
<dbReference type="Gene3D" id="1.20.900.10">
    <property type="entry name" value="Dbl homology (DH) domain"/>
    <property type="match status" value="1"/>
</dbReference>
<evidence type="ECO:0000259" key="4">
    <source>
        <dbReference type="PROSITE" id="PS50010"/>
    </source>
</evidence>
<feature type="compositionally biased region" description="Polar residues" evidence="3">
    <location>
        <begin position="273"/>
        <end position="289"/>
    </location>
</feature>
<dbReference type="InterPro" id="IPR051492">
    <property type="entry name" value="Dynamin-Rho_GEF"/>
</dbReference>
<feature type="compositionally biased region" description="Polar residues" evidence="3">
    <location>
        <begin position="904"/>
        <end position="929"/>
    </location>
</feature>
<feature type="compositionally biased region" description="Low complexity" evidence="3">
    <location>
        <begin position="1922"/>
        <end position="1933"/>
    </location>
</feature>
<dbReference type="GeneID" id="63779846"/>
<evidence type="ECO:0000313" key="6">
    <source>
        <dbReference type="Proteomes" id="UP000193689"/>
    </source>
</evidence>
<feature type="compositionally biased region" description="Basic and acidic residues" evidence="3">
    <location>
        <begin position="1"/>
        <end position="19"/>
    </location>
</feature>
<evidence type="ECO:0000256" key="3">
    <source>
        <dbReference type="SAM" id="MobiDB-lite"/>
    </source>
</evidence>
<name>A0A1Y2E2P5_9PEZI</name>
<feature type="compositionally biased region" description="Polar residues" evidence="3">
    <location>
        <begin position="1098"/>
        <end position="1109"/>
    </location>
</feature>
<dbReference type="SMART" id="SM00325">
    <property type="entry name" value="RhoGEF"/>
    <property type="match status" value="1"/>
</dbReference>
<feature type="compositionally biased region" description="Polar residues" evidence="3">
    <location>
        <begin position="776"/>
        <end position="792"/>
    </location>
</feature>
<feature type="region of interest" description="Disordered" evidence="3">
    <location>
        <begin position="967"/>
        <end position="1109"/>
    </location>
</feature>
<feature type="compositionally biased region" description="Basic and acidic residues" evidence="3">
    <location>
        <begin position="988"/>
        <end position="1003"/>
    </location>
</feature>
<sequence>MEAGNRDDEDRPLAAHHFDFVQQPQSPPRPLRYHYDQIEHHHNDPQDSYPSHLVVGDSLHNYPSSAALNHLPFQLADSPEQVHFDSALAAYAANNSQAADANSTSSIEVVDPDDFYRTYRPHASSGSAEHGDLMASTTLPTQRQNNQGLRPNGNGTTPKHPVIPPAQPTRTGLRPASRSASAPLGDAGKPRPAAGAAYGSSSSKGDGGGGGGGGAGQPSVKDLKRRFDQNAAAQSTNSGTTVTTRKTVPRIPTRETSSASSSSTNYRGVGGPSNANGQSPYSNLPSSVTRDIPPGSGPSSPASASRSTQRNKFVPEDQLSNNAQSFASRISKPRASSSAQGLTSKSMNNLSPTSPTFSTPPVPRLNKSSSSSTSGGRSLLFGEILPGEGNPDTVGYGIDGVRPRRTSESNLHSPTSLHQRSLSHADAELASPTDWYRVVNGTATAHDRSNQGKPPGKLHKGHGRAQSDVARSKPSPLNTKTPLHSRRHPTPGVAPPSASSKLPLSIRKQSSPASSDNSRSNSPSTLKHPPTRTPGKLKTTNPAGTSASRSTSAVRGTSAVRAKTPTLNTPSKRANPPRLGATTPSGNKRLNAYISAPLPKLSPPLRSSRPRQPVSSATTASSRMRAVERGRSPNKLDKTGLKPPSELSTRRRKISMGPIDFESRREQIKLSYTKSIRETEAKAAARKLAAAEKEKEKERRKREALEKAEAERAEAERAAQFELAAIQHAEEEQRQHDLAIAALGFGSEIPFRDQPETQSEIWAQNPESDVPEQLPLTITTDFTESPENSNTAEAARQPFDSPTLGIPGSFPSLASPQIHEETPLSAVSNTTEFDVEPQTEPPQQQQQQQQGGVEESSPLADHSTHDEIPYEIAEPEAQVEERAESDVSRAISEYKSPFEEESVNDSVSIKISLDPSSQDAVQPTPTRSDFSIDPNLPGSYQDDDEYVPQPFVAPSYETTVTIIHRESGFSPTSLGPDGASDTLAVPSAHDELAEADDRNDHSRSSRRSSLGEVVHSSNEHSDQDSGLEKLEEFYVGPNVADSAARLRDSSSSIPPGHTEVGHSRTWPPELAPEATRFSTETPRTAETQPGLNVPRTLTPPNRTSQNTVWTDFSIDSKDGYSDMPPKLPHDDVVYRQRGSVSETASRSQSIQYDRDSKMFTSSPGSSPHGSYRSTMLSDTNKQHQLPELDTGGGFVVDYMPRKNSTVLSTVPVLPDHSPPAPPEEATFPDVLSSAPPSEYYNDTRPSSYFLGDQSSISVSRPQSETFDHTDSALHSIDQGSFETSEGVQSSRPRLDSQQTLADSIDQNENSSGLPPKERKRLFTRLETIKELIDTEAFFIRDMNIVEEIYKGTAEACPQLDDKTIKLIFRNTDQIIAFHSSFLSELKEGVSSVYIPKGARSVAKDGSSVADGSASISNGSPTATGELSDARDRETSLGPIFSRNMEQMKIAHETFLKNSDHAAKRLIQIQEDPTVKVWLNECNEVARDLTKAWNLDSLLIKPMQRITKYPNLLIQVLHETPADHPDRHALESAKACLEEAIEEINKTKKNFELVGQIVGRKRKESDVRAGFARAFGKRVDKLQPANNRPPEDSDYQKLHEKFGDDYLRLQVVLRDVEFYTRTIATYVHEFLQYLSSMELVMRLQPSPHPEIESKWVRFNVSMRDVEKVALEQHLSQVRKHVIEPFELVIKSYGNPSLAMKKRAKRRLDYEKSIQLKKAGKKLDKQLSECVEQYDALNEALKKELPKLSALTERVGNICLGNFVNIQAQWYSIWKEKVKIVLDNPQVPEIADIVSTFQRDYKFQDEQVNAISIVNPAYKGRASHSTGADDVNPGVSRVRPRPSELSSASSTRGRGLSINSDVAPSLPTPDFGKRHSGQFTVSPTVASASMPSPAHQFYYSTYRDYYSGINGQSRGSASPMTPDLSASSRSLAAGSMRPGTGQSYDSNGAPRQSSDSGAQARRYSNSIYPSSGYQMPDNQRYSGLFQSALPLPDGPEKSTRQSRTSSRASSRERQPINGYNVLWLAASLFEFNIETTKHEAGYPYLTYQAGEIFDVIGEKGELWLAKNQDDPSNLVGWLWSKHFAKLADD</sequence>
<comment type="caution">
    <text evidence="5">The sequence shown here is derived from an EMBL/GenBank/DDBJ whole genome shotgun (WGS) entry which is preliminary data.</text>
</comment>
<dbReference type="Pfam" id="PF00621">
    <property type="entry name" value="RhoGEF"/>
    <property type="match status" value="1"/>
</dbReference>
<feature type="domain" description="DH" evidence="4">
    <location>
        <begin position="1323"/>
        <end position="1546"/>
    </location>
</feature>
<feature type="region of interest" description="Disordered" evidence="3">
    <location>
        <begin position="1136"/>
        <end position="1188"/>
    </location>
</feature>
<dbReference type="InterPro" id="IPR035899">
    <property type="entry name" value="DBL_dom_sf"/>
</dbReference>
<feature type="compositionally biased region" description="Basic and acidic residues" evidence="3">
    <location>
        <begin position="1017"/>
        <end position="1032"/>
    </location>
</feature>
<feature type="compositionally biased region" description="Low complexity" evidence="3">
    <location>
        <begin position="368"/>
        <end position="378"/>
    </location>
</feature>
<accession>A0A1Y2E2P5</accession>
<feature type="compositionally biased region" description="Low complexity" evidence="3">
    <location>
        <begin position="495"/>
        <end position="524"/>
    </location>
</feature>
<feature type="compositionally biased region" description="Polar residues" evidence="3">
    <location>
        <begin position="1842"/>
        <end position="1860"/>
    </location>
</feature>
<feature type="region of interest" description="Disordered" evidence="3">
    <location>
        <begin position="441"/>
        <end position="658"/>
    </location>
</feature>
<gene>
    <name evidence="5" type="ORF">BCR38DRAFT_483492</name>
</gene>
<dbReference type="InParanoid" id="A0A1Y2E2P5"/>